<evidence type="ECO:0000313" key="11">
    <source>
        <dbReference type="Proteomes" id="UP000014500"/>
    </source>
</evidence>
<keyword evidence="2 6" id="KW-0479">Metal-binding</keyword>
<dbReference type="PROSITE" id="PS51303">
    <property type="entry name" value="PET"/>
    <property type="match status" value="1"/>
</dbReference>
<dbReference type="EnsemblMetazoa" id="SMAR007387-RA">
    <property type="protein sequence ID" value="SMAR007387-PA"/>
    <property type="gene ID" value="SMAR007387"/>
</dbReference>
<feature type="domain" description="PET" evidence="9">
    <location>
        <begin position="97"/>
        <end position="207"/>
    </location>
</feature>
<evidence type="ECO:0008006" key="12">
    <source>
        <dbReference type="Google" id="ProtNLM"/>
    </source>
</evidence>
<dbReference type="PANTHER" id="PTHR24211">
    <property type="entry name" value="LIM DOMAIN-CONTAINING PROTEIN"/>
    <property type="match status" value="1"/>
</dbReference>
<organism evidence="10 11">
    <name type="scientific">Strigamia maritima</name>
    <name type="common">European centipede</name>
    <name type="synonym">Geophilus maritimus</name>
    <dbReference type="NCBI Taxonomy" id="126957"/>
    <lineage>
        <taxon>Eukaryota</taxon>
        <taxon>Metazoa</taxon>
        <taxon>Ecdysozoa</taxon>
        <taxon>Arthropoda</taxon>
        <taxon>Myriapoda</taxon>
        <taxon>Chilopoda</taxon>
        <taxon>Pleurostigmophora</taxon>
        <taxon>Geophilomorpha</taxon>
        <taxon>Linotaeniidae</taxon>
        <taxon>Strigamia</taxon>
    </lineage>
</organism>
<accession>T1J1G8</accession>
<dbReference type="EMBL" id="JH431785">
    <property type="status" value="NOT_ANNOTATED_CDS"/>
    <property type="molecule type" value="Genomic_DNA"/>
</dbReference>
<dbReference type="PhylomeDB" id="T1J1G8"/>
<evidence type="ECO:0000256" key="7">
    <source>
        <dbReference type="SAM" id="MobiDB-lite"/>
    </source>
</evidence>
<keyword evidence="11" id="KW-1185">Reference proteome</keyword>
<name>T1J1G8_STRMM</name>
<keyword evidence="4 6" id="KW-0862">Zinc</keyword>
<dbReference type="PANTHER" id="PTHR24211:SF37">
    <property type="entry name" value="PROTEIN ESPINAS-LIKE PROTEIN"/>
    <property type="match status" value="1"/>
</dbReference>
<dbReference type="Proteomes" id="UP000014500">
    <property type="component" value="Unassembled WGS sequence"/>
</dbReference>
<sequence>MNGRARNELATLVYQQTSVLKRVYCEGRLITSVGISVRGVLVQEVDEDRPCLSCRDRCPGFKAHVWRKVCSNCKCPREAHDVYHEEFVNVRERIGFKCHPDPNRRPSKERSRQEGYSWIPPGLDSDKVIEEYFNQLPNHKVPRLESPGEKYRNVQLMVQLPKQDLALAYCQHVDPDYQTNFEDFVNARNEIALDIGYVRDRIAATSECHKCRGILQAGDLAVVAPKFGENVGWHPACFVCTTCDELLVDLTYCVNDGLVYCERHYAETLKPRCAACDEVDLAFFSLSRHFESKFKTSILGNAMVFGFFRSVPPHPAPPRVLREKESQRERESKSLLTLSSGHFLQLSASASSTSDNTSSLLFSSLLFSSLSRFCTATASALRLRLRLRFLFRSGHDSLESWKVGKFESLKL</sequence>
<evidence type="ECO:0000259" key="9">
    <source>
        <dbReference type="PROSITE" id="PS51303"/>
    </source>
</evidence>
<evidence type="ECO:0000256" key="4">
    <source>
        <dbReference type="ARBA" id="ARBA00022833"/>
    </source>
</evidence>
<keyword evidence="3" id="KW-0677">Repeat</keyword>
<evidence type="ECO:0000313" key="10">
    <source>
        <dbReference type="EnsemblMetazoa" id="SMAR007387-PA"/>
    </source>
</evidence>
<proteinExistence type="inferred from homology"/>
<keyword evidence="5 6" id="KW-0440">LIM domain</keyword>
<dbReference type="SUPFAM" id="SSF57716">
    <property type="entry name" value="Glucocorticoid receptor-like (DNA-binding domain)"/>
    <property type="match status" value="1"/>
</dbReference>
<protein>
    <recommendedName>
        <fullName evidence="12">LIM zinc-binding domain-containing protein</fullName>
    </recommendedName>
</protein>
<dbReference type="InterPro" id="IPR047120">
    <property type="entry name" value="Pk/Esn/Tes"/>
</dbReference>
<evidence type="ECO:0000256" key="6">
    <source>
        <dbReference type="PROSITE-ProRule" id="PRU00125"/>
    </source>
</evidence>
<dbReference type="HOGENOM" id="CLU_669624_0_0_1"/>
<dbReference type="eggNOG" id="KOG1704">
    <property type="taxonomic scope" value="Eukaryota"/>
</dbReference>
<evidence type="ECO:0000256" key="3">
    <source>
        <dbReference type="ARBA" id="ARBA00022737"/>
    </source>
</evidence>
<reference evidence="11" key="1">
    <citation type="submission" date="2011-05" db="EMBL/GenBank/DDBJ databases">
        <authorList>
            <person name="Richards S.R."/>
            <person name="Qu J."/>
            <person name="Jiang H."/>
            <person name="Jhangiani S.N."/>
            <person name="Agravi P."/>
            <person name="Goodspeed R."/>
            <person name="Gross S."/>
            <person name="Mandapat C."/>
            <person name="Jackson L."/>
            <person name="Mathew T."/>
            <person name="Pu L."/>
            <person name="Thornton R."/>
            <person name="Saada N."/>
            <person name="Wilczek-Boney K.B."/>
            <person name="Lee S."/>
            <person name="Kovar C."/>
            <person name="Wu Y."/>
            <person name="Scherer S.E."/>
            <person name="Worley K.C."/>
            <person name="Muzny D.M."/>
            <person name="Gibbs R."/>
        </authorList>
    </citation>
    <scope>NUCLEOTIDE SEQUENCE</scope>
    <source>
        <strain evidence="11">Brora</strain>
    </source>
</reference>
<reference evidence="10" key="2">
    <citation type="submission" date="2015-02" db="UniProtKB">
        <authorList>
            <consortium name="EnsemblMetazoa"/>
        </authorList>
    </citation>
    <scope>IDENTIFICATION</scope>
</reference>
<dbReference type="InterPro" id="IPR010442">
    <property type="entry name" value="PET_domain"/>
</dbReference>
<dbReference type="FunFam" id="2.10.110.10:FF:000035">
    <property type="entry name" value="prickle-like protein 2 isoform X1"/>
    <property type="match status" value="1"/>
</dbReference>
<dbReference type="PROSITE" id="PS50023">
    <property type="entry name" value="LIM_DOMAIN_2"/>
    <property type="match status" value="1"/>
</dbReference>
<dbReference type="STRING" id="126957.T1J1G8"/>
<comment type="similarity">
    <text evidence="1">Belongs to the prickle / espinas / testin family.</text>
</comment>
<dbReference type="GO" id="GO:0008270">
    <property type="term" value="F:zinc ion binding"/>
    <property type="evidence" value="ECO:0007669"/>
    <property type="project" value="InterPro"/>
</dbReference>
<dbReference type="Pfam" id="PF00412">
    <property type="entry name" value="LIM"/>
    <property type="match status" value="1"/>
</dbReference>
<evidence type="ECO:0000256" key="2">
    <source>
        <dbReference type="ARBA" id="ARBA00022723"/>
    </source>
</evidence>
<dbReference type="CDD" id="cd09830">
    <property type="entry name" value="PET_LIMPETin_LIM-9"/>
    <property type="match status" value="1"/>
</dbReference>
<dbReference type="SMART" id="SM00132">
    <property type="entry name" value="LIM"/>
    <property type="match status" value="1"/>
</dbReference>
<feature type="compositionally biased region" description="Basic and acidic residues" evidence="7">
    <location>
        <begin position="99"/>
        <end position="113"/>
    </location>
</feature>
<evidence type="ECO:0000259" key="8">
    <source>
        <dbReference type="PROSITE" id="PS50023"/>
    </source>
</evidence>
<feature type="region of interest" description="Disordered" evidence="7">
    <location>
        <begin position="99"/>
        <end position="119"/>
    </location>
</feature>
<dbReference type="AlphaFoldDB" id="T1J1G8"/>
<dbReference type="PROSITE" id="PS00478">
    <property type="entry name" value="LIM_DOMAIN_1"/>
    <property type="match status" value="1"/>
</dbReference>
<dbReference type="Gene3D" id="2.10.110.10">
    <property type="entry name" value="Cysteine Rich Protein"/>
    <property type="match status" value="1"/>
</dbReference>
<dbReference type="InterPro" id="IPR001781">
    <property type="entry name" value="Znf_LIM"/>
</dbReference>
<dbReference type="CDD" id="cd09414">
    <property type="entry name" value="LIM1_LIMPETin"/>
    <property type="match status" value="1"/>
</dbReference>
<feature type="domain" description="LIM zinc-binding" evidence="8">
    <location>
        <begin position="206"/>
        <end position="271"/>
    </location>
</feature>
<dbReference type="Pfam" id="PF06297">
    <property type="entry name" value="PET"/>
    <property type="match status" value="1"/>
</dbReference>
<evidence type="ECO:0000256" key="1">
    <source>
        <dbReference type="ARBA" id="ARBA00008268"/>
    </source>
</evidence>
<evidence type="ECO:0000256" key="5">
    <source>
        <dbReference type="ARBA" id="ARBA00023038"/>
    </source>
</evidence>